<reference evidence="2 3" key="1">
    <citation type="submission" date="2014-11" db="EMBL/GenBank/DDBJ databases">
        <title>A Rickettsiales Symbiont of Amoebae With Ancient Features.</title>
        <authorList>
            <person name="Schulz F."/>
            <person name="Martijn J."/>
            <person name="Wascher F."/>
            <person name="Kostanjsek R."/>
            <person name="Ettema T.J."/>
            <person name="Horn M."/>
        </authorList>
    </citation>
    <scope>NUCLEOTIDE SEQUENCE [LARGE SCALE GENOMIC DNA]</scope>
    <source>
        <strain evidence="2 3">UWC36</strain>
    </source>
</reference>
<protein>
    <recommendedName>
        <fullName evidence="1">DUF4158 domain-containing protein</fullName>
    </recommendedName>
</protein>
<dbReference type="EMBL" id="JSWE01000183">
    <property type="protein sequence ID" value="KIE04533.1"/>
    <property type="molecule type" value="Genomic_DNA"/>
</dbReference>
<sequence>MLINLYPWKMPRLNILSFAEQEGFDNPRELSGEERKIHFRINSSVSSFLKSIRKPENKLVFALTLYHFKISKKFFAFAAFNIKDIKYVSHLLQLDNLKGKKSNLGSKVFHKYKEQIAEYLGYQTFDQKAKVLLYSKTYKLAMQYVKPKVIFNDCIELLLEQKIEIPKYNTIRAIIIEALQEYKNSLLNILEKKLTVEIKEWLDELLLFDIDKSVYKLTLLKGFYQSVKPKEIRFNTSDFITLQEKHDKLQSIIKELPINARGIEYFATTVIKSDVFRIKRRM</sequence>
<name>A0A0C1QK67_9RICK</name>
<organism evidence="2 3">
    <name type="scientific">Candidatus Jidaibacter acanthamoebae</name>
    <dbReference type="NCBI Taxonomy" id="86105"/>
    <lineage>
        <taxon>Bacteria</taxon>
        <taxon>Pseudomonadati</taxon>
        <taxon>Pseudomonadota</taxon>
        <taxon>Alphaproteobacteria</taxon>
        <taxon>Rickettsiales</taxon>
        <taxon>Candidatus Midichloriaceae</taxon>
        <taxon>Candidatus Jidaibacter</taxon>
    </lineage>
</organism>
<dbReference type="AlphaFoldDB" id="A0A0C1QK67"/>
<accession>A0A0C1QK67</accession>
<dbReference type="InterPro" id="IPR025296">
    <property type="entry name" value="DUF4158"/>
</dbReference>
<gene>
    <name evidence="2" type="ORF">NF27_HO00030</name>
</gene>
<keyword evidence="3" id="KW-1185">Reference proteome</keyword>
<comment type="caution">
    <text evidence="2">The sequence shown here is derived from an EMBL/GenBank/DDBJ whole genome shotgun (WGS) entry which is preliminary data.</text>
</comment>
<dbReference type="Proteomes" id="UP000031258">
    <property type="component" value="Unassembled WGS sequence"/>
</dbReference>
<evidence type="ECO:0000259" key="1">
    <source>
        <dbReference type="Pfam" id="PF13700"/>
    </source>
</evidence>
<feature type="domain" description="DUF4158" evidence="1">
    <location>
        <begin position="15"/>
        <end position="178"/>
    </location>
</feature>
<evidence type="ECO:0000313" key="3">
    <source>
        <dbReference type="Proteomes" id="UP000031258"/>
    </source>
</evidence>
<dbReference type="Pfam" id="PF13700">
    <property type="entry name" value="DUF4158"/>
    <property type="match status" value="1"/>
</dbReference>
<proteinExistence type="predicted"/>
<evidence type="ECO:0000313" key="2">
    <source>
        <dbReference type="EMBL" id="KIE04533.1"/>
    </source>
</evidence>